<organism evidence="11 12">
    <name type="scientific">Crepidotus variabilis</name>
    <dbReference type="NCBI Taxonomy" id="179855"/>
    <lineage>
        <taxon>Eukaryota</taxon>
        <taxon>Fungi</taxon>
        <taxon>Dikarya</taxon>
        <taxon>Basidiomycota</taxon>
        <taxon>Agaricomycotina</taxon>
        <taxon>Agaricomycetes</taxon>
        <taxon>Agaricomycetidae</taxon>
        <taxon>Agaricales</taxon>
        <taxon>Agaricineae</taxon>
        <taxon>Crepidotaceae</taxon>
        <taxon>Crepidotus</taxon>
    </lineage>
</organism>
<dbReference type="GO" id="GO:0016579">
    <property type="term" value="P:protein deubiquitination"/>
    <property type="evidence" value="ECO:0007669"/>
    <property type="project" value="TreeGrafter"/>
</dbReference>
<dbReference type="GO" id="GO:0005737">
    <property type="term" value="C:cytoplasm"/>
    <property type="evidence" value="ECO:0007669"/>
    <property type="project" value="TreeGrafter"/>
</dbReference>
<keyword evidence="5 8" id="KW-0833">Ubl conjugation pathway</keyword>
<dbReference type="GO" id="GO:0006511">
    <property type="term" value="P:ubiquitin-dependent protein catabolic process"/>
    <property type="evidence" value="ECO:0007669"/>
    <property type="project" value="UniProtKB-UniRule"/>
</dbReference>
<evidence type="ECO:0000313" key="12">
    <source>
        <dbReference type="Proteomes" id="UP000807306"/>
    </source>
</evidence>
<evidence type="ECO:0000259" key="10">
    <source>
        <dbReference type="PROSITE" id="PS52048"/>
    </source>
</evidence>
<evidence type="ECO:0000256" key="3">
    <source>
        <dbReference type="ARBA" id="ARBA00012759"/>
    </source>
</evidence>
<feature type="compositionally biased region" description="Basic residues" evidence="9">
    <location>
        <begin position="474"/>
        <end position="487"/>
    </location>
</feature>
<keyword evidence="12" id="KW-1185">Reference proteome</keyword>
<feature type="region of interest" description="Disordered" evidence="9">
    <location>
        <begin position="171"/>
        <end position="230"/>
    </location>
</feature>
<dbReference type="PANTHER" id="PTHR10589:SF16">
    <property type="entry name" value="UBIQUITIN CARBOXYL-TERMINAL HYDROLASE ISOZYME L5"/>
    <property type="match status" value="1"/>
</dbReference>
<keyword evidence="6 8" id="KW-0378">Hydrolase</keyword>
<feature type="site" description="Transition state stabilizer" evidence="8">
    <location>
        <position position="85"/>
    </location>
</feature>
<accession>A0A9P6EJ59</accession>
<reference evidence="11" key="1">
    <citation type="submission" date="2020-11" db="EMBL/GenBank/DDBJ databases">
        <authorList>
            <consortium name="DOE Joint Genome Institute"/>
            <person name="Ahrendt S."/>
            <person name="Riley R."/>
            <person name="Andreopoulos W."/>
            <person name="Labutti K."/>
            <person name="Pangilinan J."/>
            <person name="Ruiz-Duenas F.J."/>
            <person name="Barrasa J.M."/>
            <person name="Sanchez-Garcia M."/>
            <person name="Camarero S."/>
            <person name="Miyauchi S."/>
            <person name="Serrano A."/>
            <person name="Linde D."/>
            <person name="Babiker R."/>
            <person name="Drula E."/>
            <person name="Ayuso-Fernandez I."/>
            <person name="Pacheco R."/>
            <person name="Padilla G."/>
            <person name="Ferreira P."/>
            <person name="Barriuso J."/>
            <person name="Kellner H."/>
            <person name="Castanera R."/>
            <person name="Alfaro M."/>
            <person name="Ramirez L."/>
            <person name="Pisabarro A.G."/>
            <person name="Kuo A."/>
            <person name="Tritt A."/>
            <person name="Lipzen A."/>
            <person name="He G."/>
            <person name="Yan M."/>
            <person name="Ng V."/>
            <person name="Cullen D."/>
            <person name="Martin F."/>
            <person name="Rosso M.-N."/>
            <person name="Henrissat B."/>
            <person name="Hibbett D."/>
            <person name="Martinez A.T."/>
            <person name="Grigoriev I.V."/>
        </authorList>
    </citation>
    <scope>NUCLEOTIDE SEQUENCE</scope>
    <source>
        <strain evidence="11">CBS 506.95</strain>
    </source>
</reference>
<evidence type="ECO:0000256" key="9">
    <source>
        <dbReference type="SAM" id="MobiDB-lite"/>
    </source>
</evidence>
<evidence type="ECO:0000256" key="2">
    <source>
        <dbReference type="ARBA" id="ARBA00009326"/>
    </source>
</evidence>
<dbReference type="AlphaFoldDB" id="A0A9P6EJ59"/>
<evidence type="ECO:0000256" key="7">
    <source>
        <dbReference type="ARBA" id="ARBA00022807"/>
    </source>
</evidence>
<comment type="catalytic activity">
    <reaction evidence="1 8">
        <text>Thiol-dependent hydrolysis of ester, thioester, amide, peptide and isopeptide bonds formed by the C-terminal Gly of ubiquitin (a 76-residue protein attached to proteins as an intracellular targeting signal).</text>
        <dbReference type="EC" id="3.4.19.12"/>
    </reaction>
</comment>
<dbReference type="Proteomes" id="UP000807306">
    <property type="component" value="Unassembled WGS sequence"/>
</dbReference>
<evidence type="ECO:0000256" key="6">
    <source>
        <dbReference type="ARBA" id="ARBA00022801"/>
    </source>
</evidence>
<feature type="active site" description="Nucleophile" evidence="8">
    <location>
        <position position="91"/>
    </location>
</feature>
<dbReference type="Gene3D" id="3.40.532.10">
    <property type="entry name" value="Peptidase C12, ubiquitin carboxyl-terminal hydrolase"/>
    <property type="match status" value="1"/>
</dbReference>
<sequence>MQQVAQSEQGNPFAVIESDPGVFTSLTRRLGIIGVEVVELYDIAPWAVDHLNPYGLIFCFLWKKDLQRPADFEDPGAEQVWFANQLSDDACATHAILNVVLNCPEIDIGAHLNEFKSFTETMSPVMRGLAVTNSPVIRPAHNYFARPADIRASLNNLTIATFDAEKLKEEQQKATAAASKDTSPPAKRQKLLKVPNQPNGSVKRRGRPRKQKTTPDSGIEDETSGDEDQETYHFIGYVPAHGKVWELDGLKSGPLEVGELPAQDTSVPALKLSKSWMDIVRPALRMKMEKYGGSGMDDSNIRFSLLAIVDDSYLKAHDDFELLRRERQSLENQMNQESPHWQQNVESSLLGIADQLFSRGNHPAFKSSHPGASLTGNDGRLPGFSKSFGSKWMNRQIELMELPSSSRPLRWATCVQNAMRIRTVLEDEINKAAKSNTDHVKRTHDYEPFIQAYIERLHDEGMLNALLDRDNDGRKKRGPKKKVQKLD</sequence>
<keyword evidence="4 8" id="KW-0645">Protease</keyword>
<evidence type="ECO:0000256" key="5">
    <source>
        <dbReference type="ARBA" id="ARBA00022786"/>
    </source>
</evidence>
<dbReference type="Pfam" id="PF18031">
    <property type="entry name" value="UCH_C"/>
    <property type="match status" value="1"/>
</dbReference>
<comment type="caution">
    <text evidence="11">The sequence shown here is derived from an EMBL/GenBank/DDBJ whole genome shotgun (WGS) entry which is preliminary data.</text>
</comment>
<dbReference type="OrthoDB" id="1924260at2759"/>
<dbReference type="EMBL" id="MU157842">
    <property type="protein sequence ID" value="KAF9530076.1"/>
    <property type="molecule type" value="Genomic_DNA"/>
</dbReference>
<dbReference type="EC" id="3.4.19.12" evidence="3 8"/>
<dbReference type="InterPro" id="IPR041507">
    <property type="entry name" value="UCH_C"/>
</dbReference>
<name>A0A9P6EJ59_9AGAR</name>
<protein>
    <recommendedName>
        <fullName evidence="3 8">ubiquitinyl hydrolase 1</fullName>
        <ecNumber evidence="3 8">3.4.19.12</ecNumber>
    </recommendedName>
</protein>
<feature type="compositionally biased region" description="Basic residues" evidence="9">
    <location>
        <begin position="202"/>
        <end position="212"/>
    </location>
</feature>
<dbReference type="InterPro" id="IPR036959">
    <property type="entry name" value="Peptidase_C12_UCH_sf"/>
</dbReference>
<dbReference type="InterPro" id="IPR001578">
    <property type="entry name" value="Peptidase_C12_UCH"/>
</dbReference>
<evidence type="ECO:0000256" key="1">
    <source>
        <dbReference type="ARBA" id="ARBA00000707"/>
    </source>
</evidence>
<dbReference type="PROSITE" id="PS52048">
    <property type="entry name" value="UCH_DOMAIN"/>
    <property type="match status" value="1"/>
</dbReference>
<keyword evidence="7 8" id="KW-0788">Thiol protease</keyword>
<dbReference type="SUPFAM" id="SSF54001">
    <property type="entry name" value="Cysteine proteinases"/>
    <property type="match status" value="1"/>
</dbReference>
<gene>
    <name evidence="11" type="ORF">CPB83DRAFT_789076</name>
</gene>
<dbReference type="PANTHER" id="PTHR10589">
    <property type="entry name" value="UBIQUITIN CARBOXYL-TERMINAL HYDROLASE"/>
    <property type="match status" value="1"/>
</dbReference>
<dbReference type="InterPro" id="IPR038765">
    <property type="entry name" value="Papain-like_cys_pep_sf"/>
</dbReference>
<feature type="site" description="Important for enzyme activity" evidence="8">
    <location>
        <position position="248"/>
    </location>
</feature>
<dbReference type="Pfam" id="PF01088">
    <property type="entry name" value="Peptidase_C12"/>
    <property type="match status" value="1"/>
</dbReference>
<feature type="compositionally biased region" description="Acidic residues" evidence="9">
    <location>
        <begin position="218"/>
        <end position="229"/>
    </location>
</feature>
<feature type="active site" description="Proton donor" evidence="8">
    <location>
        <position position="233"/>
    </location>
</feature>
<proteinExistence type="inferred from homology"/>
<dbReference type="GO" id="GO:0004843">
    <property type="term" value="F:cysteine-type deubiquitinase activity"/>
    <property type="evidence" value="ECO:0007669"/>
    <property type="project" value="UniProtKB-UniRule"/>
</dbReference>
<evidence type="ECO:0000256" key="4">
    <source>
        <dbReference type="ARBA" id="ARBA00022670"/>
    </source>
</evidence>
<comment type="similarity">
    <text evidence="2 8">Belongs to the peptidase C12 family.</text>
</comment>
<evidence type="ECO:0000256" key="8">
    <source>
        <dbReference type="PROSITE-ProRule" id="PRU01393"/>
    </source>
</evidence>
<evidence type="ECO:0000313" key="11">
    <source>
        <dbReference type="EMBL" id="KAF9530076.1"/>
    </source>
</evidence>
<feature type="region of interest" description="Disordered" evidence="9">
    <location>
        <begin position="468"/>
        <end position="487"/>
    </location>
</feature>
<feature type="domain" description="UCH catalytic" evidence="10">
    <location>
        <begin position="12"/>
        <end position="310"/>
    </location>
</feature>